<comment type="function">
    <text evidence="4">Part of the outer membrane protein assembly complex, which is involved in assembly and insertion of beta-barrel proteins into the outer membrane.</text>
</comment>
<proteinExistence type="inferred from homology"/>
<dbReference type="KEGG" id="otr:OTERR_18800"/>
<accession>A0A5C1E8R1</accession>
<dbReference type="Proteomes" id="UP000323671">
    <property type="component" value="Chromosome"/>
</dbReference>
<evidence type="ECO:0000256" key="3">
    <source>
        <dbReference type="ARBA" id="ARBA00023237"/>
    </source>
</evidence>
<dbReference type="SMART" id="SM00564">
    <property type="entry name" value="PQQ"/>
    <property type="match status" value="6"/>
</dbReference>
<dbReference type="HAMAP" id="MF_00923">
    <property type="entry name" value="OM_assembly_BamB"/>
    <property type="match status" value="1"/>
</dbReference>
<dbReference type="PANTHER" id="PTHR34512">
    <property type="entry name" value="CELL SURFACE PROTEIN"/>
    <property type="match status" value="1"/>
</dbReference>
<dbReference type="InterPro" id="IPR002372">
    <property type="entry name" value="PQQ_rpt_dom"/>
</dbReference>
<dbReference type="Pfam" id="PF13360">
    <property type="entry name" value="PQQ_2"/>
    <property type="match status" value="1"/>
</dbReference>
<keyword evidence="2 4" id="KW-0472">Membrane</keyword>
<dbReference type="GO" id="GO:0043165">
    <property type="term" value="P:Gram-negative-bacterium-type cell outer membrane assembly"/>
    <property type="evidence" value="ECO:0007669"/>
    <property type="project" value="UniProtKB-UniRule"/>
</dbReference>
<feature type="chain" id="PRO_5023432245" description="Outer membrane protein assembly factor BamB" evidence="5">
    <location>
        <begin position="30"/>
        <end position="387"/>
    </location>
</feature>
<dbReference type="PROSITE" id="PS51257">
    <property type="entry name" value="PROKAR_LIPOPROTEIN"/>
    <property type="match status" value="1"/>
</dbReference>
<gene>
    <name evidence="4 7" type="primary">bamB</name>
    <name evidence="7" type="ORF">OTERR_18800</name>
</gene>
<reference evidence="7 8" key="1">
    <citation type="submission" date="2017-07" db="EMBL/GenBank/DDBJ databases">
        <title>Complete genome sequence of Oryzomicrobium terrae TPP412.</title>
        <authorList>
            <person name="Chiu L.-W."/>
            <person name="Lo K.-J."/>
            <person name="Tsai Y.-M."/>
            <person name="Lin S.-S."/>
            <person name="Kuo C.-H."/>
            <person name="Liu C.-T."/>
        </authorList>
    </citation>
    <scope>NUCLEOTIDE SEQUENCE [LARGE SCALE GENOMIC DNA]</scope>
    <source>
        <strain evidence="7 8">TPP412</strain>
    </source>
</reference>
<evidence type="ECO:0000256" key="1">
    <source>
        <dbReference type="ARBA" id="ARBA00022729"/>
    </source>
</evidence>
<organism evidence="7 8">
    <name type="scientific">Oryzomicrobium terrae</name>
    <dbReference type="NCBI Taxonomy" id="1735038"/>
    <lineage>
        <taxon>Bacteria</taxon>
        <taxon>Pseudomonadati</taxon>
        <taxon>Pseudomonadota</taxon>
        <taxon>Betaproteobacteria</taxon>
        <taxon>Rhodocyclales</taxon>
        <taxon>Rhodocyclaceae</taxon>
        <taxon>Oryzomicrobium</taxon>
    </lineage>
</organism>
<name>A0A5C1E8R1_9RHOO</name>
<dbReference type="InterPro" id="IPR017687">
    <property type="entry name" value="BamB"/>
</dbReference>
<keyword evidence="3 4" id="KW-0998">Cell outer membrane</keyword>
<evidence type="ECO:0000256" key="5">
    <source>
        <dbReference type="SAM" id="SignalP"/>
    </source>
</evidence>
<dbReference type="SUPFAM" id="SSF50998">
    <property type="entry name" value="Quinoprotein alcohol dehydrogenase-like"/>
    <property type="match status" value="1"/>
</dbReference>
<feature type="signal peptide" evidence="5">
    <location>
        <begin position="1"/>
        <end position="29"/>
    </location>
</feature>
<comment type="similarity">
    <text evidence="4">Belongs to the BamB family.</text>
</comment>
<dbReference type="Gene3D" id="2.130.10.10">
    <property type="entry name" value="YVTN repeat-like/Quinoprotein amine dehydrogenase"/>
    <property type="match status" value="1"/>
</dbReference>
<dbReference type="InterPro" id="IPR018391">
    <property type="entry name" value="PQQ_b-propeller_rpt"/>
</dbReference>
<protein>
    <recommendedName>
        <fullName evidence="4">Outer membrane protein assembly factor BamB</fullName>
    </recommendedName>
</protein>
<sequence>MRRHYRFPVRTLTLAVALAGLAGCSTLDAINPFSSKDKVKMADLPALKPSVDVKTLWSDSVGKAEGYSFVPAVAGERVFAAGRNGVVAAFEGGKRVWKSDVDQKLSAGVGSDGKLVVVATAKGDVIALSAVDGKVLWRAKAGSEVLAPPAVSSDLIVVKGSDYRLFAFDPADGRKKWTYQRQTPPLALRSTSPVLIADRYVFSGFPGGKLVAVASNNGAALWEGAVALPKGTTELDRIADVVAPPVLEGNQICAVAFQGRIACFDLQNGNSLWARDFSSTVGLAMDNRQVYAVDEKGGIHALDRYSGSSVWKQDKLSLRGVSAPVIRRGVVVAADVQGYVHVLNRDNGSFIGRTATDGSPVTAPLVAQGAGFVVQTQKGGVFALDVQ</sequence>
<keyword evidence="1 4" id="KW-0732">Signal</keyword>
<dbReference type="InterPro" id="IPR015943">
    <property type="entry name" value="WD40/YVTN_repeat-like_dom_sf"/>
</dbReference>
<dbReference type="NCBIfam" id="TIGR03300">
    <property type="entry name" value="assembly_YfgL"/>
    <property type="match status" value="1"/>
</dbReference>
<evidence type="ECO:0000256" key="2">
    <source>
        <dbReference type="ARBA" id="ARBA00023136"/>
    </source>
</evidence>
<evidence type="ECO:0000256" key="4">
    <source>
        <dbReference type="HAMAP-Rule" id="MF_00923"/>
    </source>
</evidence>
<evidence type="ECO:0000313" key="7">
    <source>
        <dbReference type="EMBL" id="QEL65356.1"/>
    </source>
</evidence>
<keyword evidence="8" id="KW-1185">Reference proteome</keyword>
<dbReference type="RefSeq" id="WP_149425619.1">
    <property type="nucleotide sequence ID" value="NZ_CP022579.1"/>
</dbReference>
<evidence type="ECO:0000259" key="6">
    <source>
        <dbReference type="Pfam" id="PF13360"/>
    </source>
</evidence>
<dbReference type="EMBL" id="CP022579">
    <property type="protein sequence ID" value="QEL65356.1"/>
    <property type="molecule type" value="Genomic_DNA"/>
</dbReference>
<dbReference type="GO" id="GO:0051205">
    <property type="term" value="P:protein insertion into membrane"/>
    <property type="evidence" value="ECO:0007669"/>
    <property type="project" value="UniProtKB-UniRule"/>
</dbReference>
<feature type="domain" description="Pyrrolo-quinoline quinone repeat" evidence="6">
    <location>
        <begin position="83"/>
        <end position="313"/>
    </location>
</feature>
<keyword evidence="4" id="KW-0564">Palmitate</keyword>
<comment type="subunit">
    <text evidence="4">Part of the Bam complex.</text>
</comment>
<keyword evidence="4" id="KW-0449">Lipoprotein</keyword>
<dbReference type="PANTHER" id="PTHR34512:SF30">
    <property type="entry name" value="OUTER MEMBRANE PROTEIN ASSEMBLY FACTOR BAMB"/>
    <property type="match status" value="1"/>
</dbReference>
<dbReference type="InterPro" id="IPR011047">
    <property type="entry name" value="Quinoprotein_ADH-like_sf"/>
</dbReference>
<comment type="subcellular location">
    <subcellularLocation>
        <location evidence="4">Cell outer membrane</location>
        <topology evidence="4">Lipid-anchor</topology>
    </subcellularLocation>
</comment>
<dbReference type="AlphaFoldDB" id="A0A5C1E8R1"/>
<dbReference type="GO" id="GO:0009279">
    <property type="term" value="C:cell outer membrane"/>
    <property type="evidence" value="ECO:0007669"/>
    <property type="project" value="UniProtKB-SubCell"/>
</dbReference>
<evidence type="ECO:0000313" key="8">
    <source>
        <dbReference type="Proteomes" id="UP000323671"/>
    </source>
</evidence>